<feature type="compositionally biased region" description="Low complexity" evidence="1">
    <location>
        <begin position="1081"/>
        <end position="1106"/>
    </location>
</feature>
<feature type="region of interest" description="Disordered" evidence="1">
    <location>
        <begin position="1560"/>
        <end position="1584"/>
    </location>
</feature>
<feature type="region of interest" description="Disordered" evidence="1">
    <location>
        <begin position="1168"/>
        <end position="1196"/>
    </location>
</feature>
<dbReference type="SUPFAM" id="SSF48452">
    <property type="entry name" value="TPR-like"/>
    <property type="match status" value="1"/>
</dbReference>
<feature type="compositionally biased region" description="Low complexity" evidence="1">
    <location>
        <begin position="1765"/>
        <end position="1778"/>
    </location>
</feature>
<feature type="region of interest" description="Disordered" evidence="1">
    <location>
        <begin position="1278"/>
        <end position="1311"/>
    </location>
</feature>
<reference evidence="3" key="1">
    <citation type="journal article" date="2006" name="PLoS Biol.">
        <title>Macronuclear genome sequence of the ciliate Tetrahymena thermophila, a model eukaryote.</title>
        <authorList>
            <person name="Eisen J.A."/>
            <person name="Coyne R.S."/>
            <person name="Wu M."/>
            <person name="Wu D."/>
            <person name="Thiagarajan M."/>
            <person name="Wortman J.R."/>
            <person name="Badger J.H."/>
            <person name="Ren Q."/>
            <person name="Amedeo P."/>
            <person name="Jones K.M."/>
            <person name="Tallon L.J."/>
            <person name="Delcher A.L."/>
            <person name="Salzberg S.L."/>
            <person name="Silva J.C."/>
            <person name="Haas B.J."/>
            <person name="Majoros W.H."/>
            <person name="Farzad M."/>
            <person name="Carlton J.M."/>
            <person name="Smith R.K. Jr."/>
            <person name="Garg J."/>
            <person name="Pearlman R.E."/>
            <person name="Karrer K.M."/>
            <person name="Sun L."/>
            <person name="Manning G."/>
            <person name="Elde N.C."/>
            <person name="Turkewitz A.P."/>
            <person name="Asai D.J."/>
            <person name="Wilkes D.E."/>
            <person name="Wang Y."/>
            <person name="Cai H."/>
            <person name="Collins K."/>
            <person name="Stewart B.A."/>
            <person name="Lee S.R."/>
            <person name="Wilamowska K."/>
            <person name="Weinberg Z."/>
            <person name="Ruzzo W.L."/>
            <person name="Wloga D."/>
            <person name="Gaertig J."/>
            <person name="Frankel J."/>
            <person name="Tsao C.-C."/>
            <person name="Gorovsky M.A."/>
            <person name="Keeling P.J."/>
            <person name="Waller R.F."/>
            <person name="Patron N.J."/>
            <person name="Cherry J.M."/>
            <person name="Stover N.A."/>
            <person name="Krieger C.J."/>
            <person name="del Toro C."/>
            <person name="Ryder H.F."/>
            <person name="Williamson S.C."/>
            <person name="Barbeau R.A."/>
            <person name="Hamilton E.P."/>
            <person name="Orias E."/>
        </authorList>
    </citation>
    <scope>NUCLEOTIDE SEQUENCE [LARGE SCALE GENOMIC DNA]</scope>
    <source>
        <strain evidence="3">SB210</strain>
    </source>
</reference>
<feature type="compositionally biased region" description="Basic residues" evidence="1">
    <location>
        <begin position="1"/>
        <end position="10"/>
    </location>
</feature>
<organism evidence="2 3">
    <name type="scientific">Tetrahymena thermophila (strain SB210)</name>
    <dbReference type="NCBI Taxonomy" id="312017"/>
    <lineage>
        <taxon>Eukaryota</taxon>
        <taxon>Sar</taxon>
        <taxon>Alveolata</taxon>
        <taxon>Ciliophora</taxon>
        <taxon>Intramacronucleata</taxon>
        <taxon>Oligohymenophorea</taxon>
        <taxon>Hymenostomatida</taxon>
        <taxon>Tetrahymenina</taxon>
        <taxon>Tetrahymenidae</taxon>
        <taxon>Tetrahymena</taxon>
    </lineage>
</organism>
<name>I7MF80_TETTS</name>
<feature type="region of interest" description="Disordered" evidence="1">
    <location>
        <begin position="950"/>
        <end position="995"/>
    </location>
</feature>
<gene>
    <name evidence="2" type="ORF">TTHERM_00947590</name>
</gene>
<feature type="compositionally biased region" description="Low complexity" evidence="1">
    <location>
        <begin position="1377"/>
        <end position="1398"/>
    </location>
</feature>
<dbReference type="HOGENOM" id="CLU_237411_0_0_1"/>
<feature type="compositionally biased region" description="Low complexity" evidence="1">
    <location>
        <begin position="1050"/>
        <end position="1061"/>
    </location>
</feature>
<feature type="compositionally biased region" description="Low complexity" evidence="1">
    <location>
        <begin position="472"/>
        <end position="497"/>
    </location>
</feature>
<dbReference type="Proteomes" id="UP000009168">
    <property type="component" value="Unassembled WGS sequence"/>
</dbReference>
<dbReference type="EMBL" id="GG662452">
    <property type="protein sequence ID" value="EAR83332.1"/>
    <property type="molecule type" value="Genomic_DNA"/>
</dbReference>
<feature type="region of interest" description="Disordered" evidence="1">
    <location>
        <begin position="1077"/>
        <end position="1106"/>
    </location>
</feature>
<feature type="compositionally biased region" description="Basic and acidic residues" evidence="1">
    <location>
        <begin position="28"/>
        <end position="40"/>
    </location>
</feature>
<dbReference type="STRING" id="312017.I7MF80"/>
<accession>I7MF80</accession>
<feature type="compositionally biased region" description="Polar residues" evidence="1">
    <location>
        <begin position="1168"/>
        <end position="1191"/>
    </location>
</feature>
<evidence type="ECO:0000313" key="3">
    <source>
        <dbReference type="Proteomes" id="UP000009168"/>
    </source>
</evidence>
<dbReference type="KEGG" id="tet:TTHERM_00947590"/>
<feature type="compositionally biased region" description="Basic and acidic residues" evidence="1">
    <location>
        <begin position="1278"/>
        <end position="1288"/>
    </location>
</feature>
<evidence type="ECO:0000313" key="2">
    <source>
        <dbReference type="EMBL" id="EAR83332.1"/>
    </source>
</evidence>
<feature type="region of interest" description="Disordered" evidence="1">
    <location>
        <begin position="1037"/>
        <end position="1063"/>
    </location>
</feature>
<dbReference type="eggNOG" id="ENOG502SYVG">
    <property type="taxonomic scope" value="Eukaryota"/>
</dbReference>
<dbReference type="InterPro" id="IPR011990">
    <property type="entry name" value="TPR-like_helical_dom_sf"/>
</dbReference>
<feature type="compositionally biased region" description="Low complexity" evidence="1">
    <location>
        <begin position="1293"/>
        <end position="1311"/>
    </location>
</feature>
<sequence>MLKKPLKKQNKIIDNEKEPELINKISPRRKEQFENHHKDGNSQQSQKNSLDNTQNQTQGKGGGSSQNRNNLEEIVKLLQKPIIFQITFTNKLQQSKIPQQQIQQSQKLSNQQQSNLLSGNNYKLSQNLVSNQNSNSNSNSNNFQSISESDIPKYIEQCIETGLKYLEQNNLKESIQQFRNAEVLIDTYMQQEGKVSTDLMLAVVINLGICFYKAGLFDEAYSCFENSDMRMKKKIAEKAASLTQSNKNNKNPESKYSASAGKSFQSNQQFTDSNGLPVPNTIGGCISEAAFISSFSKTLKEGSQINQNGFTSQGIEDVLTYFSNLGNKLKRKKLRLSLNLQMCILFSEIGKHEDALDYAKKSSKIAIHILYDCLCICYFILIRGNMLSANQAVLHTENSAVNSSSVAKSQTLTEPSSESTLSLSQKVLLQFEKLNRSSNNSTVQSQAQQQQLIINNNSLNNSHRRIRSEYGNNNVTQNKTTSQSNQRNSSSSCDNNQIASPVVKQRSGSTKGRLLTPTNPLEKKLSSSSAYSNSHLSNNTMSGSSKGLKQCSSIYGNLLSESSDAPIFSQEEVNLAFKCLPIFHYITNNFGALRDNFNEKFDKKVKLALYMRQIYEELISSKEVDPKKRLSFILSPSQLDMHFINSTIKENHWLLTSNILNLLQMKPVSLSTISQFTPTFNEIIVESSLRKIVESAICFYCISTETRFIEESSFLQNPNLSYKISDSEFWLGKSLEIAYTLIPQDAPMISQIINVYTRFHGVDKQIIPEEEEFPDQVKLLKPQKGVNITASSSIALKNNFFIPAIRTTIPKNHAQDLYIFYHSQPHAGENLELYSSDRKSKESPQGTENIEKKQKHFEKDIQFQNIAKKVQIPKSIEDQMLQHEQQLIEQFSQQNNITQPNNNVIISNQQNISGGDSLLQEGSNILTPLTQESTHSQTMSATQQSLTLNGSISQKGQQSETLQKQQEQFQENQQNKQIKTHHVQQVHPGINNSSQSDALQYFNQQNLKQQNLLKAEEQYLNQQKYQQAQYLFENKTRSLSRDKKQSTGQSNPSNSSANSNSIKDQQQILDKIEEIVKKQRPQSSSIHSSSTQAGSQNLNNINQSNIFGTSTNIKKSQFNSSSNNNNQAQNNLISDMSNQICYSEPSNSSSNNKNNNKIKVQNIMNSNNNHGIISEQGVSKSQGRNIHTSPPQHQQQQNNLQINNVGGQTNNNFQQIFIIQQQLLNQAKAKRNNQQLTNNSNQLNAQNNTNSSAQNQQKQQGHNFLKSFNQFLKQNRLQDDRKQTEPKKPSAANNNNNNNNNNTQNGNQIQQNPNMTLSYFQQQNQQQNINYTQQQNPLNLTDKITAKKVMKQNFFENHRPSLPEQFGLSNISQQIPTSQSTKNSTNSNNLTGSTNFGNGSLQKSFNYSLLKPQQQNPTEFANQNGAKNNQFNNENVMPIRHSSEPHNALKVQGQNSNNQSLNNSKQQDNNYLFSVLLNQQQGRQNSQEKEAAAQLREKKLNSFKQGEIQINTNLIYLPSTISGGSSTTAAHTNISTTENSLLPQENFLKQIEMNNYSLKNSQKRNNSAGNKNSQNANQNFNTNSNLNQLVSSNQYIQENQPLINNFIPNNSNFNSSLQQSFNGQHILQNIGSISSSNQQYQQNLSASLTQQSNSKQQQVLTQSSINQQLASTVIQNNIVFQQPALEQKSQKVNSRQLHKRKMVSNNIQFNNEKFNLISVKSPSNFSTLQSPTNNFQSIPSTTKSNFAKISMPNSTQVQTKIQFPQSSQVGQASASSSQQRKDSVHRKRRIKTDSYDSGAFNSFDIDNKLRNSYERAHSNQQNARLKTQN</sequence>
<feature type="region of interest" description="Disordered" evidence="1">
    <location>
        <begin position="1239"/>
        <end position="1259"/>
    </location>
</feature>
<dbReference type="RefSeq" id="XP_001030995.1">
    <property type="nucleotide sequence ID" value="XM_001030995.1"/>
</dbReference>
<proteinExistence type="predicted"/>
<feature type="region of interest" description="Disordered" evidence="1">
    <location>
        <begin position="1"/>
        <end position="68"/>
    </location>
</feature>
<keyword evidence="3" id="KW-1185">Reference proteome</keyword>
<dbReference type="OrthoDB" id="303403at2759"/>
<feature type="compositionally biased region" description="Low complexity" evidence="1">
    <location>
        <begin position="526"/>
        <end position="539"/>
    </location>
</feature>
<feature type="compositionally biased region" description="Polar residues" evidence="1">
    <location>
        <begin position="1753"/>
        <end position="1764"/>
    </location>
</feature>
<feature type="compositionally biased region" description="Basic and acidic residues" evidence="1">
    <location>
        <begin position="11"/>
        <end position="21"/>
    </location>
</feature>
<dbReference type="InParanoid" id="I7MF80"/>
<feature type="compositionally biased region" description="Low complexity" evidence="1">
    <location>
        <begin position="954"/>
        <end position="977"/>
    </location>
</feature>
<protein>
    <recommendedName>
        <fullName evidence="4">Tetratricopeptide repeat protein</fullName>
    </recommendedName>
</protein>
<dbReference type="GeneID" id="7836781"/>
<evidence type="ECO:0000256" key="1">
    <source>
        <dbReference type="SAM" id="MobiDB-lite"/>
    </source>
</evidence>
<dbReference type="OMA" id="NTHELCK"/>
<feature type="compositionally biased region" description="Low complexity" evidence="1">
    <location>
        <begin position="1565"/>
        <end position="1584"/>
    </location>
</feature>
<feature type="region of interest" description="Disordered" evidence="1">
    <location>
        <begin position="1753"/>
        <end position="1797"/>
    </location>
</feature>
<evidence type="ECO:0008006" key="4">
    <source>
        <dbReference type="Google" id="ProtNLM"/>
    </source>
</evidence>
<feature type="region of interest" description="Disordered" evidence="1">
    <location>
        <begin position="1373"/>
        <end position="1398"/>
    </location>
</feature>
<feature type="region of interest" description="Disordered" evidence="1">
    <location>
        <begin position="469"/>
        <end position="546"/>
    </location>
</feature>
<feature type="compositionally biased region" description="Polar residues" evidence="1">
    <location>
        <begin position="41"/>
        <end position="51"/>
    </location>
</feature>